<comment type="subunit">
    <text evidence="13">Homodimer.</text>
</comment>
<dbReference type="PROSITE" id="PS50862">
    <property type="entry name" value="AA_TRNA_LIGASE_II"/>
    <property type="match status" value="1"/>
</dbReference>
<keyword evidence="6 13" id="KW-0547">Nucleotide-binding</keyword>
<organism evidence="16 17">
    <name type="scientific">Candidatus Methylomirabilis tolerans</name>
    <dbReference type="NCBI Taxonomy" id="3123416"/>
    <lineage>
        <taxon>Bacteria</taxon>
        <taxon>Candidatus Methylomirabilota</taxon>
        <taxon>Candidatus Methylomirabilia</taxon>
        <taxon>Candidatus Methylomirabilales</taxon>
        <taxon>Candidatus Methylomirabilaceae</taxon>
        <taxon>Candidatus Methylomirabilis</taxon>
    </lineage>
</organism>
<dbReference type="GO" id="GO:0046872">
    <property type="term" value="F:metal ion binding"/>
    <property type="evidence" value="ECO:0007669"/>
    <property type="project" value="UniProtKB-KW"/>
</dbReference>
<dbReference type="NCBIfam" id="TIGR00418">
    <property type="entry name" value="thrS"/>
    <property type="match status" value="1"/>
</dbReference>
<dbReference type="GO" id="GO:0005524">
    <property type="term" value="F:ATP binding"/>
    <property type="evidence" value="ECO:0007669"/>
    <property type="project" value="UniProtKB-UniRule"/>
</dbReference>
<name>A0AAJ1AJE9_9BACT</name>
<evidence type="ECO:0000256" key="12">
    <source>
        <dbReference type="ARBA" id="ARBA00049515"/>
    </source>
</evidence>
<comment type="caution">
    <text evidence="16">The sequence shown here is derived from an EMBL/GenBank/DDBJ whole genome shotgun (WGS) entry which is preliminary data.</text>
</comment>
<dbReference type="CDD" id="cd00860">
    <property type="entry name" value="ThrRS_anticodon"/>
    <property type="match status" value="1"/>
</dbReference>
<dbReference type="SUPFAM" id="SSF55186">
    <property type="entry name" value="ThrRS/AlaRS common domain"/>
    <property type="match status" value="1"/>
</dbReference>
<dbReference type="FunFam" id="3.40.50.800:FF:000001">
    <property type="entry name" value="Threonine--tRNA ligase"/>
    <property type="match status" value="1"/>
</dbReference>
<comment type="similarity">
    <text evidence="1 13">Belongs to the class-II aminoacyl-tRNA synthetase family.</text>
</comment>
<evidence type="ECO:0000313" key="16">
    <source>
        <dbReference type="EMBL" id="MBZ0160878.1"/>
    </source>
</evidence>
<evidence type="ECO:0000256" key="9">
    <source>
        <dbReference type="ARBA" id="ARBA00022884"/>
    </source>
</evidence>
<reference evidence="16 17" key="1">
    <citation type="journal article" date="2021" name="bioRxiv">
        <title>Unraveling nitrogen, sulfur and carbon metabolic pathways and microbial community transcriptional responses to substrate deprivation and toxicity stresses in a bioreactor mimicking anoxic brackish coastal sediment conditions.</title>
        <authorList>
            <person name="Martins P.D."/>
            <person name="Echeveste M.J."/>
            <person name="Arshad A."/>
            <person name="Kurth J."/>
            <person name="Ouboter H."/>
            <person name="Jetten M.S.M."/>
            <person name="Welte C.U."/>
        </authorList>
    </citation>
    <scope>NUCLEOTIDE SEQUENCE [LARGE SCALE GENOMIC DNA]</scope>
    <source>
        <strain evidence="16">MAG_38</strain>
    </source>
</reference>
<dbReference type="GO" id="GO:0000049">
    <property type="term" value="F:tRNA binding"/>
    <property type="evidence" value="ECO:0007669"/>
    <property type="project" value="UniProtKB-KW"/>
</dbReference>
<dbReference type="Pfam" id="PF02824">
    <property type="entry name" value="TGS"/>
    <property type="match status" value="1"/>
</dbReference>
<dbReference type="PRINTS" id="PR01047">
    <property type="entry name" value="TRNASYNTHTHR"/>
</dbReference>
<keyword evidence="5 13" id="KW-0479">Metal-binding</keyword>
<dbReference type="InterPro" id="IPR012675">
    <property type="entry name" value="Beta-grasp_dom_sf"/>
</dbReference>
<evidence type="ECO:0000256" key="5">
    <source>
        <dbReference type="ARBA" id="ARBA00022723"/>
    </source>
</evidence>
<comment type="caution">
    <text evidence="13">Lacks conserved residue(s) required for the propagation of feature annotation.</text>
</comment>
<keyword evidence="9 13" id="KW-0694">RNA-binding</keyword>
<keyword evidence="2 13" id="KW-0963">Cytoplasm</keyword>
<dbReference type="InterPro" id="IPR018163">
    <property type="entry name" value="Thr/Ala-tRNA-synth_IIc_edit"/>
</dbReference>
<dbReference type="InterPro" id="IPR004154">
    <property type="entry name" value="Anticodon-bd"/>
</dbReference>
<dbReference type="GO" id="GO:0006435">
    <property type="term" value="P:threonyl-tRNA aminoacylation"/>
    <property type="evidence" value="ECO:0007669"/>
    <property type="project" value="UniProtKB-UniRule"/>
</dbReference>
<dbReference type="PROSITE" id="PS51880">
    <property type="entry name" value="TGS"/>
    <property type="match status" value="1"/>
</dbReference>
<dbReference type="PANTHER" id="PTHR11451">
    <property type="entry name" value="THREONINE-TRNA LIGASE"/>
    <property type="match status" value="1"/>
</dbReference>
<dbReference type="Gene3D" id="3.10.20.30">
    <property type="match status" value="1"/>
</dbReference>
<keyword evidence="7 13" id="KW-0862">Zinc</keyword>
<dbReference type="CDD" id="cd01667">
    <property type="entry name" value="TGS_ThrRS"/>
    <property type="match status" value="1"/>
</dbReference>
<dbReference type="PANTHER" id="PTHR11451:SF44">
    <property type="entry name" value="THREONINE--TRNA LIGASE, CHLOROPLASTIC_MITOCHONDRIAL 2"/>
    <property type="match status" value="1"/>
</dbReference>
<evidence type="ECO:0000256" key="2">
    <source>
        <dbReference type="ARBA" id="ARBA00022490"/>
    </source>
</evidence>
<comment type="catalytic activity">
    <reaction evidence="12 13">
        <text>tRNA(Thr) + L-threonine + ATP = L-threonyl-tRNA(Thr) + AMP + diphosphate + H(+)</text>
        <dbReference type="Rhea" id="RHEA:24624"/>
        <dbReference type="Rhea" id="RHEA-COMP:9670"/>
        <dbReference type="Rhea" id="RHEA-COMP:9704"/>
        <dbReference type="ChEBI" id="CHEBI:15378"/>
        <dbReference type="ChEBI" id="CHEBI:30616"/>
        <dbReference type="ChEBI" id="CHEBI:33019"/>
        <dbReference type="ChEBI" id="CHEBI:57926"/>
        <dbReference type="ChEBI" id="CHEBI:78442"/>
        <dbReference type="ChEBI" id="CHEBI:78534"/>
        <dbReference type="ChEBI" id="CHEBI:456215"/>
        <dbReference type="EC" id="6.1.1.3"/>
    </reaction>
</comment>
<evidence type="ECO:0000256" key="7">
    <source>
        <dbReference type="ARBA" id="ARBA00022833"/>
    </source>
</evidence>
<dbReference type="Pfam" id="PF00587">
    <property type="entry name" value="tRNA-synt_2b"/>
    <property type="match status" value="1"/>
</dbReference>
<dbReference type="Gene3D" id="3.40.50.800">
    <property type="entry name" value="Anticodon-binding domain"/>
    <property type="match status" value="1"/>
</dbReference>
<evidence type="ECO:0000256" key="8">
    <source>
        <dbReference type="ARBA" id="ARBA00022840"/>
    </source>
</evidence>
<dbReference type="GO" id="GO:0004829">
    <property type="term" value="F:threonine-tRNA ligase activity"/>
    <property type="evidence" value="ECO:0007669"/>
    <property type="project" value="UniProtKB-UniRule"/>
</dbReference>
<dbReference type="CDD" id="cd00771">
    <property type="entry name" value="ThrRS_core"/>
    <property type="match status" value="1"/>
</dbReference>
<dbReference type="SUPFAM" id="SSF52954">
    <property type="entry name" value="Class II aaRS ABD-related"/>
    <property type="match status" value="1"/>
</dbReference>
<protein>
    <recommendedName>
        <fullName evidence="13">Threonine--tRNA ligase</fullName>
        <ecNumber evidence="13">6.1.1.3</ecNumber>
    </recommendedName>
    <alternativeName>
        <fullName evidence="13">Threonyl-tRNA synthetase</fullName>
        <shortName evidence="13">ThrRS</shortName>
    </alternativeName>
</protein>
<dbReference type="InterPro" id="IPR002314">
    <property type="entry name" value="aa-tRNA-synt_IIb"/>
</dbReference>
<dbReference type="Gene3D" id="3.30.54.20">
    <property type="match status" value="1"/>
</dbReference>
<dbReference type="SUPFAM" id="SSF81271">
    <property type="entry name" value="TGS-like"/>
    <property type="match status" value="1"/>
</dbReference>
<dbReference type="InterPro" id="IPR006195">
    <property type="entry name" value="aa-tRNA-synth_II"/>
</dbReference>
<evidence type="ECO:0000256" key="6">
    <source>
        <dbReference type="ARBA" id="ARBA00022741"/>
    </source>
</evidence>
<comment type="subcellular location">
    <subcellularLocation>
        <location evidence="13">Cytoplasm</location>
    </subcellularLocation>
</comment>
<dbReference type="SUPFAM" id="SSF55681">
    <property type="entry name" value="Class II aaRS and biotin synthetases"/>
    <property type="match status" value="1"/>
</dbReference>
<evidence type="ECO:0000256" key="3">
    <source>
        <dbReference type="ARBA" id="ARBA00022555"/>
    </source>
</evidence>
<dbReference type="InterPro" id="IPR047246">
    <property type="entry name" value="ThrRS_anticodon"/>
</dbReference>
<evidence type="ECO:0000313" key="17">
    <source>
        <dbReference type="Proteomes" id="UP001197609"/>
    </source>
</evidence>
<keyword evidence="4 13" id="KW-0436">Ligase</keyword>
<dbReference type="GO" id="GO:0005737">
    <property type="term" value="C:cytoplasm"/>
    <property type="evidence" value="ECO:0007669"/>
    <property type="project" value="UniProtKB-SubCell"/>
</dbReference>
<dbReference type="InterPro" id="IPR012947">
    <property type="entry name" value="tRNA_SAD"/>
</dbReference>
<feature type="domain" description="TGS" evidence="15">
    <location>
        <begin position="1"/>
        <end position="68"/>
    </location>
</feature>
<dbReference type="FunFam" id="3.30.930.10:FF:000002">
    <property type="entry name" value="Threonine--tRNA ligase"/>
    <property type="match status" value="1"/>
</dbReference>
<dbReference type="InterPro" id="IPR012676">
    <property type="entry name" value="TGS-like"/>
</dbReference>
<evidence type="ECO:0000259" key="15">
    <source>
        <dbReference type="PROSITE" id="PS51880"/>
    </source>
</evidence>
<dbReference type="HAMAP" id="MF_00184">
    <property type="entry name" value="Thr_tRNA_synth"/>
    <property type="match status" value="1"/>
</dbReference>
<evidence type="ECO:0000256" key="11">
    <source>
        <dbReference type="ARBA" id="ARBA00023146"/>
    </source>
</evidence>
<keyword evidence="11 13" id="KW-0030">Aminoacyl-tRNA synthetase</keyword>
<dbReference type="InterPro" id="IPR002320">
    <property type="entry name" value="Thr-tRNA-ligase_IIa"/>
</dbReference>
<feature type="binding site" evidence="13">
    <location>
        <position position="414"/>
    </location>
    <ligand>
        <name>Zn(2+)</name>
        <dbReference type="ChEBI" id="CHEBI:29105"/>
        <note>catalytic</note>
    </ligand>
</feature>
<keyword evidence="8 13" id="KW-0067">ATP-binding</keyword>
<dbReference type="InterPro" id="IPR033728">
    <property type="entry name" value="ThrRS_core"/>
</dbReference>
<evidence type="ECO:0000256" key="4">
    <source>
        <dbReference type="ARBA" id="ARBA00022598"/>
    </source>
</evidence>
<feature type="domain" description="Aminoacyl-transfer RNA synthetases class-II family profile" evidence="14">
    <location>
        <begin position="301"/>
        <end position="563"/>
    </location>
</feature>
<dbReference type="SMART" id="SM00863">
    <property type="entry name" value="tRNA_SAD"/>
    <property type="match status" value="1"/>
</dbReference>
<dbReference type="Proteomes" id="UP001197609">
    <property type="component" value="Unassembled WGS sequence"/>
</dbReference>
<feature type="binding site" evidence="13">
    <location>
        <position position="363"/>
    </location>
    <ligand>
        <name>Zn(2+)</name>
        <dbReference type="ChEBI" id="CHEBI:29105"/>
        <note>catalytic</note>
    </ligand>
</feature>
<evidence type="ECO:0000256" key="10">
    <source>
        <dbReference type="ARBA" id="ARBA00022917"/>
    </source>
</evidence>
<dbReference type="Gene3D" id="3.30.980.10">
    <property type="entry name" value="Threonyl-trna Synthetase, Chain A, domain 2"/>
    <property type="match status" value="1"/>
</dbReference>
<keyword evidence="3 13" id="KW-0820">tRNA-binding</keyword>
<accession>A0AAJ1AJE9</accession>
<dbReference type="EMBL" id="JAIOIU010000159">
    <property type="protein sequence ID" value="MBZ0160878.1"/>
    <property type="molecule type" value="Genomic_DNA"/>
</dbReference>
<dbReference type="Pfam" id="PF03129">
    <property type="entry name" value="HGTP_anticodon"/>
    <property type="match status" value="1"/>
</dbReference>
<evidence type="ECO:0000256" key="13">
    <source>
        <dbReference type="HAMAP-Rule" id="MF_00184"/>
    </source>
</evidence>
<dbReference type="InterPro" id="IPR004095">
    <property type="entry name" value="TGS"/>
</dbReference>
<comment type="cofactor">
    <cofactor evidence="13">
        <name>Zn(2+)</name>
        <dbReference type="ChEBI" id="CHEBI:29105"/>
    </cofactor>
    <text evidence="13">Binds 1 zinc ion per subunit.</text>
</comment>
<evidence type="ECO:0000256" key="1">
    <source>
        <dbReference type="ARBA" id="ARBA00008226"/>
    </source>
</evidence>
<keyword evidence="10 13" id="KW-0648">Protein biosynthesis</keyword>
<proteinExistence type="inferred from homology"/>
<dbReference type="InterPro" id="IPR045864">
    <property type="entry name" value="aa-tRNA-synth_II/BPL/LPL"/>
</dbReference>
<feature type="binding site" evidence="13">
    <location>
        <position position="540"/>
    </location>
    <ligand>
        <name>Zn(2+)</name>
        <dbReference type="ChEBI" id="CHEBI:29105"/>
        <note>catalytic</note>
    </ligand>
</feature>
<gene>
    <name evidence="13 16" type="primary">thrS</name>
    <name evidence="16" type="ORF">K8G79_12215</name>
</gene>
<dbReference type="InterPro" id="IPR036621">
    <property type="entry name" value="Anticodon-bd_dom_sf"/>
</dbReference>
<evidence type="ECO:0000259" key="14">
    <source>
        <dbReference type="PROSITE" id="PS50862"/>
    </source>
</evidence>
<dbReference type="Gene3D" id="3.30.930.10">
    <property type="entry name" value="Bira Bifunctional Protein, Domain 2"/>
    <property type="match status" value="1"/>
</dbReference>
<sequence>MSEIRTQSIVITLDDGQRHEFPAGVTALGVLEVADPAAKKETIGAIVNGRPADLSSPIDQEARVRFITVNSPEGLSILRHSAAHLMAAAVQQLLPGSKFAIGPAIQDGFYYDIEPPRPLTPDDLPAIEATMHELSEQRLPFTRLEVSLEEAIAKVTTLNQPYKVELLETIRDRAIAPIGAAEQDELKHEVDPAAERASFYITGDFVDLCRGPHVLDTSVIRFFRLTHLAGAYWRGDERRPMLTRIYGIAFPTQDALEAHLFLLEEAKRRDHRRLGRELDLFSVDDEVGGGLILWHPKGALVRKLIEDLWREQHLNNGYDLIYTPHIGRAKLWETSGHLDFYQEFMYPRMEMEGNDYYVRPMNCPFHIKLFQSKVHSYRELPVRFAELGTVYRFERVGVLHGLLRVRGFTQDDAHIFCTPAQMVSEVARTVSFSLFFLRAFGFDRYDAYIATRPEKAIGDQGLWNDATAALRQAADQAGLSYQIDEGGGAFYGPKIDLKVKDALGRSWQCTTVQFDFNLPERFDITYVGEDNRSHRPFMVHRAVLGSLERFFGVLIEHHAGAFPIWLAPVQVRLVPVADRFLPYAQQVSDQLRTAGVRTEVDVRNEKVGYKIRDAEVQKIPYALVVGEKEITSRTVSVRQRGGRDLGVMPIDGFIAAIAEELKPAVKATWPAQHEGGSVHQ</sequence>
<dbReference type="Pfam" id="PF07973">
    <property type="entry name" value="tRNA_SAD"/>
    <property type="match status" value="1"/>
</dbReference>
<dbReference type="AlphaFoldDB" id="A0AAJ1AJE9"/>
<dbReference type="EC" id="6.1.1.3" evidence="13"/>